<accession>A8MCW9</accession>
<evidence type="ECO:0000256" key="2">
    <source>
        <dbReference type="ARBA" id="ARBA00022980"/>
    </source>
</evidence>
<name>A8MCW9_CALMQ</name>
<evidence type="ECO:0000313" key="6">
    <source>
        <dbReference type="Proteomes" id="UP000001137"/>
    </source>
</evidence>
<dbReference type="Gene3D" id="3.30.63.20">
    <property type="match status" value="1"/>
</dbReference>
<dbReference type="HOGENOM" id="CLU_171557_0_0_2"/>
<dbReference type="NCBIfam" id="NF006815">
    <property type="entry name" value="PRK09334.1-5"/>
    <property type="match status" value="1"/>
</dbReference>
<dbReference type="AlphaFoldDB" id="A8MCW9"/>
<gene>
    <name evidence="5" type="ordered locus">Cmaq_0790</name>
</gene>
<proteinExistence type="inferred from homology"/>
<dbReference type="GO" id="GO:0005840">
    <property type="term" value="C:ribosome"/>
    <property type="evidence" value="ECO:0007669"/>
    <property type="project" value="UniProtKB-KW"/>
</dbReference>
<keyword evidence="2 5" id="KW-0689">Ribosomal protein</keyword>
<dbReference type="Pfam" id="PF03297">
    <property type="entry name" value="Ribosomal_S25"/>
    <property type="match status" value="1"/>
</dbReference>
<dbReference type="GO" id="GO:1990904">
    <property type="term" value="C:ribonucleoprotein complex"/>
    <property type="evidence" value="ECO:0007669"/>
    <property type="project" value="UniProtKB-KW"/>
</dbReference>
<dbReference type="RefSeq" id="WP_012185844.1">
    <property type="nucleotide sequence ID" value="NC_009954.1"/>
</dbReference>
<reference evidence="5 6" key="1">
    <citation type="submission" date="2007-10" db="EMBL/GenBank/DDBJ databases">
        <title>Complete sequence of Caldivirga maquilingensis IC-167.</title>
        <authorList>
            <consortium name="US DOE Joint Genome Institute"/>
            <person name="Copeland A."/>
            <person name="Lucas S."/>
            <person name="Lapidus A."/>
            <person name="Barry K."/>
            <person name="Glavina del Rio T."/>
            <person name="Dalin E."/>
            <person name="Tice H."/>
            <person name="Pitluck S."/>
            <person name="Saunders E."/>
            <person name="Brettin T."/>
            <person name="Bruce D."/>
            <person name="Detter J.C."/>
            <person name="Han C."/>
            <person name="Schmutz J."/>
            <person name="Larimer F."/>
            <person name="Land M."/>
            <person name="Hauser L."/>
            <person name="Kyrpides N."/>
            <person name="Ivanova N."/>
            <person name="Biddle J.F."/>
            <person name="Zhang Z."/>
            <person name="Fitz-Gibbon S.T."/>
            <person name="Lowe T.M."/>
            <person name="Saltikov C."/>
            <person name="House C.H."/>
            <person name="Richardson P."/>
        </authorList>
    </citation>
    <scope>NUCLEOTIDE SEQUENCE [LARGE SCALE GENOMIC DNA]</scope>
    <source>
        <strain evidence="6">ATCC 700844 / DSM 13496 / JCM 10307 / IC-167</strain>
    </source>
</reference>
<evidence type="ECO:0000256" key="3">
    <source>
        <dbReference type="ARBA" id="ARBA00023274"/>
    </source>
</evidence>
<dbReference type="Proteomes" id="UP000001137">
    <property type="component" value="Chromosome"/>
</dbReference>
<sequence length="118" mass="13119">MGGKKKPTISQLAKKESKEKEQTEKKGKGKGKAAEEPVKKIVATVPAELYDQIAKDVQKMEYVTTYLISSKYGLKMGAASRVLNDLVKRGELVLVSRSHRMNVYTPVDRAKKLGLINQ</sequence>
<feature type="compositionally biased region" description="Basic and acidic residues" evidence="4">
    <location>
        <begin position="13"/>
        <end position="36"/>
    </location>
</feature>
<dbReference type="InterPro" id="IPR004977">
    <property type="entry name" value="Ribosomal_eS25"/>
</dbReference>
<feature type="region of interest" description="Disordered" evidence="4">
    <location>
        <begin position="1"/>
        <end position="36"/>
    </location>
</feature>
<dbReference type="OrthoDB" id="31234at2157"/>
<dbReference type="GeneID" id="5709942"/>
<protein>
    <submittedName>
        <fullName evidence="5">Small subunit ribosomal protein S25e</fullName>
    </submittedName>
</protein>
<dbReference type="eggNOG" id="arCOG04327">
    <property type="taxonomic scope" value="Archaea"/>
</dbReference>
<dbReference type="EMBL" id="CP000852">
    <property type="protein sequence ID" value="ABW01625.1"/>
    <property type="molecule type" value="Genomic_DNA"/>
</dbReference>
<evidence type="ECO:0000256" key="4">
    <source>
        <dbReference type="SAM" id="MobiDB-lite"/>
    </source>
</evidence>
<dbReference type="KEGG" id="cma:Cmaq_0790"/>
<keyword evidence="6" id="KW-1185">Reference proteome</keyword>
<keyword evidence="3" id="KW-0687">Ribonucleoprotein</keyword>
<organism evidence="5 6">
    <name type="scientific">Caldivirga maquilingensis (strain ATCC 700844 / DSM 13496 / JCM 10307 / IC-167)</name>
    <dbReference type="NCBI Taxonomy" id="397948"/>
    <lineage>
        <taxon>Archaea</taxon>
        <taxon>Thermoproteota</taxon>
        <taxon>Thermoprotei</taxon>
        <taxon>Thermoproteales</taxon>
        <taxon>Thermoproteaceae</taxon>
        <taxon>Caldivirga</taxon>
    </lineage>
</organism>
<evidence type="ECO:0000313" key="5">
    <source>
        <dbReference type="EMBL" id="ABW01625.1"/>
    </source>
</evidence>
<dbReference type="STRING" id="397948.Cmaq_0790"/>
<comment type="similarity">
    <text evidence="1">Belongs to the eukaryotic ribosomal protein eS25 family.</text>
</comment>
<evidence type="ECO:0000256" key="1">
    <source>
        <dbReference type="ARBA" id="ARBA00009106"/>
    </source>
</evidence>